<proteinExistence type="predicted"/>
<reference evidence="3" key="1">
    <citation type="submission" date="2019-12" db="UniProtKB">
        <authorList>
            <consortium name="WormBaseParasite"/>
        </authorList>
    </citation>
    <scope>IDENTIFICATION</scope>
</reference>
<accession>A0A5S6Q165</accession>
<evidence type="ECO:0000313" key="2">
    <source>
        <dbReference type="Proteomes" id="UP000046395"/>
    </source>
</evidence>
<keyword evidence="2" id="KW-1185">Reference proteome</keyword>
<name>A0A5S6Q165_TRIMR</name>
<sequence length="100" mass="11322">MQVQLSVHSTPQRWNDPSRNRLPHVFRVGSSGLLSPHAVMYDWTSCKCLATVVPPQKNDAISATVASPMSKNIGHPRFALRSQRHLLSEEIWKKYPYPAN</sequence>
<dbReference type="WBParaSite" id="TMUE_0000000702.1">
    <property type="protein sequence ID" value="TMUE_0000000702.1"/>
    <property type="gene ID" value="WBGene00296627"/>
</dbReference>
<feature type="region of interest" description="Disordered" evidence="1">
    <location>
        <begin position="1"/>
        <end position="20"/>
    </location>
</feature>
<evidence type="ECO:0000256" key="1">
    <source>
        <dbReference type="SAM" id="MobiDB-lite"/>
    </source>
</evidence>
<protein>
    <submittedName>
        <fullName evidence="3">Uncharacterized protein</fullName>
    </submittedName>
</protein>
<evidence type="ECO:0000313" key="3">
    <source>
        <dbReference type="WBParaSite" id="TMUE_0000000702.1"/>
    </source>
</evidence>
<dbReference type="Proteomes" id="UP000046395">
    <property type="component" value="Unassembled WGS sequence"/>
</dbReference>
<organism evidence="2 3">
    <name type="scientific">Trichuris muris</name>
    <name type="common">Mouse whipworm</name>
    <dbReference type="NCBI Taxonomy" id="70415"/>
    <lineage>
        <taxon>Eukaryota</taxon>
        <taxon>Metazoa</taxon>
        <taxon>Ecdysozoa</taxon>
        <taxon>Nematoda</taxon>
        <taxon>Enoplea</taxon>
        <taxon>Dorylaimia</taxon>
        <taxon>Trichinellida</taxon>
        <taxon>Trichuridae</taxon>
        <taxon>Trichuris</taxon>
    </lineage>
</organism>
<dbReference type="AlphaFoldDB" id="A0A5S6Q165"/>
<feature type="compositionally biased region" description="Polar residues" evidence="1">
    <location>
        <begin position="1"/>
        <end position="17"/>
    </location>
</feature>